<dbReference type="PANTHER" id="PTHR14359">
    <property type="entry name" value="HOMO-OLIGOMERIC FLAVIN CONTAINING CYS DECARBOXYLASE FAMILY"/>
    <property type="match status" value="1"/>
</dbReference>
<feature type="binding site" evidence="3">
    <location>
        <position position="292"/>
    </location>
    <ligand>
        <name>CTP</name>
        <dbReference type="ChEBI" id="CHEBI:37563"/>
    </ligand>
</feature>
<dbReference type="Gene3D" id="3.40.50.10300">
    <property type="entry name" value="CoaB-like"/>
    <property type="match status" value="1"/>
</dbReference>
<keyword evidence="3" id="KW-0511">Multifunctional enzyme</keyword>
<dbReference type="InterPro" id="IPR003382">
    <property type="entry name" value="Flavoprotein"/>
</dbReference>
<evidence type="ECO:0000256" key="3">
    <source>
        <dbReference type="HAMAP-Rule" id="MF_02225"/>
    </source>
</evidence>
<dbReference type="AlphaFoldDB" id="A0AAE4FSP8"/>
<dbReference type="InterPro" id="IPR005252">
    <property type="entry name" value="CoaBC"/>
</dbReference>
<dbReference type="InterPro" id="IPR036551">
    <property type="entry name" value="Flavin_trans-like"/>
</dbReference>
<dbReference type="GO" id="GO:0015941">
    <property type="term" value="P:pantothenate catabolic process"/>
    <property type="evidence" value="ECO:0007669"/>
    <property type="project" value="InterPro"/>
</dbReference>
<evidence type="ECO:0000259" key="5">
    <source>
        <dbReference type="Pfam" id="PF02441"/>
    </source>
</evidence>
<dbReference type="RefSeq" id="WP_322878132.1">
    <property type="nucleotide sequence ID" value="NZ_JAVMIP010000007.1"/>
</dbReference>
<organism evidence="7 8">
    <name type="scientific">Pseudocalidococcus azoricus BACA0444</name>
    <dbReference type="NCBI Taxonomy" id="2918990"/>
    <lineage>
        <taxon>Bacteria</taxon>
        <taxon>Bacillati</taxon>
        <taxon>Cyanobacteriota</taxon>
        <taxon>Cyanophyceae</taxon>
        <taxon>Acaryochloridales</taxon>
        <taxon>Thermosynechococcaceae</taxon>
        <taxon>Pseudocalidococcus</taxon>
        <taxon>Pseudocalidococcus azoricus</taxon>
    </lineage>
</organism>
<proteinExistence type="inferred from homology"/>
<feature type="binding site" evidence="3">
    <location>
        <position position="327"/>
    </location>
    <ligand>
        <name>CTP</name>
        <dbReference type="ChEBI" id="CHEBI:37563"/>
    </ligand>
</feature>
<feature type="region of interest" description="Phosphopantothenoylcysteine decarboxylase" evidence="3">
    <location>
        <begin position="1"/>
        <end position="193"/>
    </location>
</feature>
<protein>
    <recommendedName>
        <fullName evidence="3">Coenzyme A biosynthesis bifunctional protein CoaBC</fullName>
    </recommendedName>
    <alternativeName>
        <fullName evidence="3">DNA/pantothenate metabolism flavoprotein</fullName>
    </alternativeName>
    <alternativeName>
        <fullName evidence="3">Phosphopantothenoylcysteine synthetase/decarboxylase</fullName>
        <shortName evidence="3">PPCS-PPCDC</shortName>
    </alternativeName>
    <domain>
        <recommendedName>
            <fullName evidence="3">Phosphopantothenoylcysteine decarboxylase</fullName>
            <shortName evidence="3">PPC decarboxylase</shortName>
            <shortName evidence="3">PPC-DC</shortName>
            <ecNumber evidence="3">4.1.1.36</ecNumber>
        </recommendedName>
        <alternativeName>
            <fullName evidence="3">CoaC</fullName>
        </alternativeName>
    </domain>
    <domain>
        <recommendedName>
            <fullName evidence="3">Phosphopantothenate--cysteine ligase</fullName>
            <ecNumber evidence="3">6.3.2.5</ecNumber>
        </recommendedName>
        <alternativeName>
            <fullName evidence="3">CoaB</fullName>
        </alternativeName>
        <alternativeName>
            <fullName evidence="3">Phosphopantothenoylcysteine synthetase</fullName>
            <shortName evidence="3">PPC synthetase</shortName>
            <shortName evidence="3">PPC-S</shortName>
        </alternativeName>
    </domain>
</protein>
<comment type="cofactor">
    <cofactor evidence="3">
        <name>Mg(2+)</name>
        <dbReference type="ChEBI" id="CHEBI:18420"/>
    </cofactor>
</comment>
<feature type="binding site" evidence="3">
    <location>
        <position position="282"/>
    </location>
    <ligand>
        <name>CTP</name>
        <dbReference type="ChEBI" id="CHEBI:37563"/>
    </ligand>
</feature>
<dbReference type="InterPro" id="IPR035929">
    <property type="entry name" value="CoaB-like_sf"/>
</dbReference>
<dbReference type="Proteomes" id="UP001268256">
    <property type="component" value="Unassembled WGS sequence"/>
</dbReference>
<dbReference type="EC" id="4.1.1.36" evidence="3"/>
<comment type="similarity">
    <text evidence="3 4">In the N-terminal section; belongs to the HFCD (homo-oligomeric flavin containing Cys decarboxylase) superfamily.</text>
</comment>
<evidence type="ECO:0000256" key="2">
    <source>
        <dbReference type="ARBA" id="ARBA00023239"/>
    </source>
</evidence>
<evidence type="ECO:0000313" key="8">
    <source>
        <dbReference type="Proteomes" id="UP001268256"/>
    </source>
</evidence>
<dbReference type="GO" id="GO:0015937">
    <property type="term" value="P:coenzyme A biosynthetic process"/>
    <property type="evidence" value="ECO:0007669"/>
    <property type="project" value="UniProtKB-UniRule"/>
</dbReference>
<keyword evidence="1 3" id="KW-0210">Decarboxylase</keyword>
<comment type="caution">
    <text evidence="7">The sequence shown here is derived from an EMBL/GenBank/DDBJ whole genome shotgun (WGS) entry which is preliminary data.</text>
</comment>
<comment type="caution">
    <text evidence="3">Lacks conserved residue(s) required for the propagation of feature annotation.</text>
</comment>
<comment type="pathway">
    <text evidence="3 4">Cofactor biosynthesis; coenzyme A biosynthesis; CoA from (R)-pantothenate: step 2/5.</text>
</comment>
<evidence type="ECO:0000313" key="7">
    <source>
        <dbReference type="EMBL" id="MDS3860872.1"/>
    </source>
</evidence>
<dbReference type="GO" id="GO:0046872">
    <property type="term" value="F:metal ion binding"/>
    <property type="evidence" value="ECO:0007669"/>
    <property type="project" value="UniProtKB-KW"/>
</dbReference>
<keyword evidence="3 4" id="KW-0288">FMN</keyword>
<name>A0AAE4FSP8_9CYAN</name>
<keyword evidence="3 4" id="KW-0436">Ligase</keyword>
<evidence type="ECO:0000259" key="6">
    <source>
        <dbReference type="Pfam" id="PF04127"/>
    </source>
</evidence>
<evidence type="ECO:0000256" key="4">
    <source>
        <dbReference type="RuleBase" id="RU364078"/>
    </source>
</evidence>
<comment type="similarity">
    <text evidence="3 4">In the C-terminal section; belongs to the PPC synthetase family.</text>
</comment>
<gene>
    <name evidence="3 7" type="primary">coaBC</name>
    <name evidence="7" type="ORF">RIF25_08595</name>
</gene>
<feature type="binding site" evidence="3">
    <location>
        <position position="341"/>
    </location>
    <ligand>
        <name>CTP</name>
        <dbReference type="ChEBI" id="CHEBI:37563"/>
    </ligand>
</feature>
<feature type="domain" description="DNA/pantothenate metabolism flavoprotein C-terminal" evidence="6">
    <location>
        <begin position="189"/>
        <end position="399"/>
    </location>
</feature>
<comment type="pathway">
    <text evidence="3 4">Cofactor biosynthesis; coenzyme A biosynthesis; CoA from (R)-pantothenate: step 3/5.</text>
</comment>
<reference evidence="8" key="1">
    <citation type="submission" date="2023-07" db="EMBL/GenBank/DDBJ databases">
        <authorList>
            <person name="Luz R."/>
            <person name="Cordeiro R."/>
            <person name="Fonseca A."/>
            <person name="Goncalves V."/>
        </authorList>
    </citation>
    <scope>NUCLEOTIDE SEQUENCE [LARGE SCALE GENOMIC DNA]</scope>
    <source>
        <strain evidence="8">BACA0444</strain>
    </source>
</reference>
<feature type="binding site" evidence="3">
    <location>
        <begin position="308"/>
        <end position="311"/>
    </location>
    <ligand>
        <name>CTP</name>
        <dbReference type="ChEBI" id="CHEBI:37563"/>
    </ligand>
</feature>
<comment type="catalytic activity">
    <reaction evidence="3 4">
        <text>(R)-4'-phosphopantothenate + L-cysteine + CTP = N-[(R)-4-phosphopantothenoyl]-L-cysteine + CMP + diphosphate + H(+)</text>
        <dbReference type="Rhea" id="RHEA:19397"/>
        <dbReference type="ChEBI" id="CHEBI:10986"/>
        <dbReference type="ChEBI" id="CHEBI:15378"/>
        <dbReference type="ChEBI" id="CHEBI:33019"/>
        <dbReference type="ChEBI" id="CHEBI:35235"/>
        <dbReference type="ChEBI" id="CHEBI:37563"/>
        <dbReference type="ChEBI" id="CHEBI:59458"/>
        <dbReference type="ChEBI" id="CHEBI:60377"/>
        <dbReference type="EC" id="6.3.2.5"/>
    </reaction>
</comment>
<feature type="domain" description="Flavoprotein" evidence="5">
    <location>
        <begin position="6"/>
        <end position="175"/>
    </location>
</feature>
<dbReference type="GO" id="GO:0071513">
    <property type="term" value="C:phosphopantothenoylcysteine decarboxylase complex"/>
    <property type="evidence" value="ECO:0007669"/>
    <property type="project" value="TreeGrafter"/>
</dbReference>
<comment type="function">
    <text evidence="3">Catalyzes two sequential steps in the biosynthesis of coenzyme A. In the first step cysteine is conjugated to 4'-phosphopantothenate to form 4-phosphopantothenoylcysteine. In the second step the latter compound is decarboxylated to form 4'-phosphopantotheine.</text>
</comment>
<evidence type="ECO:0000256" key="1">
    <source>
        <dbReference type="ARBA" id="ARBA00022793"/>
    </source>
</evidence>
<feature type="binding site" evidence="3">
    <location>
        <position position="345"/>
    </location>
    <ligand>
        <name>CTP</name>
        <dbReference type="ChEBI" id="CHEBI:37563"/>
    </ligand>
</feature>
<feature type="active site" description="Proton donor" evidence="3">
    <location>
        <position position="159"/>
    </location>
</feature>
<dbReference type="EMBL" id="JAVMIP010000007">
    <property type="protein sequence ID" value="MDS3860872.1"/>
    <property type="molecule type" value="Genomic_DNA"/>
</dbReference>
<dbReference type="NCBIfam" id="TIGR00521">
    <property type="entry name" value="coaBC_dfp"/>
    <property type="match status" value="1"/>
</dbReference>
<keyword evidence="8" id="KW-1185">Reference proteome</keyword>
<dbReference type="Pfam" id="PF04127">
    <property type="entry name" value="DFP"/>
    <property type="match status" value="1"/>
</dbReference>
<comment type="catalytic activity">
    <reaction evidence="3 4">
        <text>N-[(R)-4-phosphopantothenoyl]-L-cysteine + H(+) = (R)-4'-phosphopantetheine + CO2</text>
        <dbReference type="Rhea" id="RHEA:16793"/>
        <dbReference type="ChEBI" id="CHEBI:15378"/>
        <dbReference type="ChEBI" id="CHEBI:16526"/>
        <dbReference type="ChEBI" id="CHEBI:59458"/>
        <dbReference type="ChEBI" id="CHEBI:61723"/>
        <dbReference type="EC" id="4.1.1.36"/>
    </reaction>
</comment>
<dbReference type="GO" id="GO:0010181">
    <property type="term" value="F:FMN binding"/>
    <property type="evidence" value="ECO:0007669"/>
    <property type="project" value="UniProtKB-UniRule"/>
</dbReference>
<comment type="cofactor">
    <cofactor evidence="3">
        <name>FMN</name>
        <dbReference type="ChEBI" id="CHEBI:58210"/>
    </cofactor>
    <text evidence="3">Binds 1 FMN per subunit.</text>
</comment>
<dbReference type="SUPFAM" id="SSF102645">
    <property type="entry name" value="CoaB-like"/>
    <property type="match status" value="1"/>
</dbReference>
<dbReference type="Gene3D" id="3.40.50.1950">
    <property type="entry name" value="Flavin prenyltransferase-like"/>
    <property type="match status" value="1"/>
</dbReference>
<dbReference type="EC" id="6.3.2.5" evidence="3"/>
<dbReference type="InterPro" id="IPR007085">
    <property type="entry name" value="DNA/pantothenate-metab_flavo_C"/>
</dbReference>
<dbReference type="GO" id="GO:0004632">
    <property type="term" value="F:phosphopantothenate--cysteine ligase activity"/>
    <property type="evidence" value="ECO:0007669"/>
    <property type="project" value="UniProtKB-UniRule"/>
</dbReference>
<dbReference type="PANTHER" id="PTHR14359:SF6">
    <property type="entry name" value="PHOSPHOPANTOTHENOYLCYSTEINE DECARBOXYLASE"/>
    <property type="match status" value="1"/>
</dbReference>
<keyword evidence="3 4" id="KW-0285">Flavoprotein</keyword>
<dbReference type="Pfam" id="PF02441">
    <property type="entry name" value="Flavoprotein"/>
    <property type="match status" value="1"/>
</dbReference>
<dbReference type="SUPFAM" id="SSF52507">
    <property type="entry name" value="Homo-oligomeric flavin-containing Cys decarboxylases, HFCD"/>
    <property type="match status" value="1"/>
</dbReference>
<sequence>MTQARRILVAVGGGIAAYKVCEIVSSLIQAGHSVRVILTETAQQFITPLTFSTLARHPAYTDQKFWHPDQARPLHIELGEWAEVFLIAPLTAHTLAKLSQGLADDLLTSTVLASTCPIVLAPAMNTVMWSQAVVQRNWANLTTDPRYHWLSPRSGRLACDAVGPGRMAEPEELLTLLDSLLITGGKRDLRGNKILITGGGTREHLDAVRFLGNPAAGKMGLALAQAGQSRGAEVLLVHGPQALEIPPEIDHIAVTSGLEMAERLNQAWADFDWLIMAAAVGDIRPKTNATTKLPKDQIPNPLPLEFIPDLVKHLASRKRPDQQVIGFAAQTEDIATPAWAKLQDKELDLIVANPIDRPDSGFNSPTNQAVIFHKSGAKITVPLTTKLKLAHKLYDLILQFAE</sequence>
<dbReference type="HAMAP" id="MF_02225">
    <property type="entry name" value="CoaBC"/>
    <property type="match status" value="1"/>
</dbReference>
<comment type="function">
    <text evidence="4">Catalyzes two steps in the biosynthesis of coenzyme A. In the first step cysteine is conjugated to 4'-phosphopantothenate to form 4-phosphopantothenoylcysteine, in the latter compound is decarboxylated to form 4'-phosphopantotheine.</text>
</comment>
<keyword evidence="2 3" id="KW-0456">Lyase</keyword>
<keyword evidence="3" id="KW-0460">Magnesium</keyword>
<accession>A0AAE4FSP8</accession>
<keyword evidence="3" id="KW-0479">Metal-binding</keyword>
<feature type="region of interest" description="Phosphopantothenate--cysteine ligase" evidence="3">
    <location>
        <begin position="194"/>
        <end position="402"/>
    </location>
</feature>
<dbReference type="GO" id="GO:0004633">
    <property type="term" value="F:phosphopantothenoylcysteine decarboxylase activity"/>
    <property type="evidence" value="ECO:0007669"/>
    <property type="project" value="UniProtKB-UniRule"/>
</dbReference>